<name>A0A438FP18_VITVI</name>
<reference evidence="1 2" key="1">
    <citation type="journal article" date="2018" name="PLoS Genet.">
        <title>Population sequencing reveals clonal diversity and ancestral inbreeding in the grapevine cultivar Chardonnay.</title>
        <authorList>
            <person name="Roach M.J."/>
            <person name="Johnson D.L."/>
            <person name="Bohlmann J."/>
            <person name="van Vuuren H.J."/>
            <person name="Jones S.J."/>
            <person name="Pretorius I.S."/>
            <person name="Schmidt S.A."/>
            <person name="Borneman A.R."/>
        </authorList>
    </citation>
    <scope>NUCLEOTIDE SEQUENCE [LARGE SCALE GENOMIC DNA]</scope>
    <source>
        <strain evidence="2">cv. Chardonnay</strain>
        <tissue evidence="1">Leaf</tissue>
    </source>
</reference>
<gene>
    <name evidence="1" type="ORF">CK203_065992</name>
</gene>
<dbReference type="AlphaFoldDB" id="A0A438FP18"/>
<proteinExistence type="predicted"/>
<evidence type="ECO:0000313" key="2">
    <source>
        <dbReference type="Proteomes" id="UP000288805"/>
    </source>
</evidence>
<dbReference type="EMBL" id="QGNW01000815">
    <property type="protein sequence ID" value="RVW61685.1"/>
    <property type="molecule type" value="Genomic_DNA"/>
</dbReference>
<evidence type="ECO:0000313" key="1">
    <source>
        <dbReference type="EMBL" id="RVW61685.1"/>
    </source>
</evidence>
<comment type="caution">
    <text evidence="1">The sequence shown here is derived from an EMBL/GenBank/DDBJ whole genome shotgun (WGS) entry which is preliminary data.</text>
</comment>
<protein>
    <submittedName>
        <fullName evidence="1">Uncharacterized protein</fullName>
    </submittedName>
</protein>
<dbReference type="Proteomes" id="UP000288805">
    <property type="component" value="Unassembled WGS sequence"/>
</dbReference>
<accession>A0A438FP18</accession>
<organism evidence="1 2">
    <name type="scientific">Vitis vinifera</name>
    <name type="common">Grape</name>
    <dbReference type="NCBI Taxonomy" id="29760"/>
    <lineage>
        <taxon>Eukaryota</taxon>
        <taxon>Viridiplantae</taxon>
        <taxon>Streptophyta</taxon>
        <taxon>Embryophyta</taxon>
        <taxon>Tracheophyta</taxon>
        <taxon>Spermatophyta</taxon>
        <taxon>Magnoliopsida</taxon>
        <taxon>eudicotyledons</taxon>
        <taxon>Gunneridae</taxon>
        <taxon>Pentapetalae</taxon>
        <taxon>rosids</taxon>
        <taxon>Vitales</taxon>
        <taxon>Vitaceae</taxon>
        <taxon>Viteae</taxon>
        <taxon>Vitis</taxon>
    </lineage>
</organism>
<sequence>MFARGIIGIVLNIPGKTKDGVKSRLDLLEMGLRLGLAPMFGLKQTYLPPACYTLSRKEKKIVLQTLADLKVPEGYCSNFRNLCPWKS</sequence>